<proteinExistence type="predicted"/>
<comment type="caution">
    <text evidence="1">The sequence shown here is derived from an EMBL/GenBank/DDBJ whole genome shotgun (WGS) entry which is preliminary data.</text>
</comment>
<name>A0ABS2WF30_9BACL</name>
<dbReference type="EMBL" id="JAFHAP010000002">
    <property type="protein sequence ID" value="MBN2908143.1"/>
    <property type="molecule type" value="Genomic_DNA"/>
</dbReference>
<protein>
    <submittedName>
        <fullName evidence="1">Uncharacterized protein</fullName>
    </submittedName>
</protein>
<gene>
    <name evidence="1" type="ORF">JQC72_01215</name>
</gene>
<dbReference type="Proteomes" id="UP001177120">
    <property type="component" value="Unassembled WGS sequence"/>
</dbReference>
<evidence type="ECO:0000313" key="1">
    <source>
        <dbReference type="EMBL" id="MBN2908143.1"/>
    </source>
</evidence>
<keyword evidence="2" id="KW-1185">Reference proteome</keyword>
<accession>A0ABS2WF30</accession>
<organism evidence="1 2">
    <name type="scientific">Polycladomyces zharkentensis</name>
    <dbReference type="NCBI Taxonomy" id="2807616"/>
    <lineage>
        <taxon>Bacteria</taxon>
        <taxon>Bacillati</taxon>
        <taxon>Bacillota</taxon>
        <taxon>Bacilli</taxon>
        <taxon>Bacillales</taxon>
        <taxon>Thermoactinomycetaceae</taxon>
        <taxon>Polycladomyces</taxon>
    </lineage>
</organism>
<evidence type="ECO:0000313" key="2">
    <source>
        <dbReference type="Proteomes" id="UP001177120"/>
    </source>
</evidence>
<dbReference type="RefSeq" id="WP_205492304.1">
    <property type="nucleotide sequence ID" value="NZ_JAFHAP010000002.1"/>
</dbReference>
<reference evidence="1" key="1">
    <citation type="journal article" date="2024" name="Int. J. Syst. Evol. Microbiol.">
        <title>Polycladomyces zharkentensis sp. nov., a novel thermophilic cellulose- and starch-degrading member of the Bacillota from a geothermal aquifer in Kazakhstan.</title>
        <authorList>
            <person name="Mashzhan A."/>
            <person name="Kistaubayeva A."/>
            <person name="Javier-Lopez R."/>
            <person name="Bissenova U."/>
            <person name="Bissenbay A."/>
            <person name="Birkeland N.K."/>
        </authorList>
    </citation>
    <scope>NUCLEOTIDE SEQUENCE</scope>
    <source>
        <strain evidence="1">ZKZ2T</strain>
    </source>
</reference>
<sequence length="78" mass="9237">MSQDRRPPLTPENRRWAEWSVGAELADVKQMIYHDSLLITALIEELIDKRVITREELVERACRLDREMMSPRQQNEDG</sequence>